<evidence type="ECO:0000313" key="1">
    <source>
        <dbReference type="EMBL" id="KAH9330823.1"/>
    </source>
</evidence>
<dbReference type="EMBL" id="JAHRHJ020000001">
    <property type="protein sequence ID" value="KAH9330823.1"/>
    <property type="molecule type" value="Genomic_DNA"/>
</dbReference>
<evidence type="ECO:0000313" key="2">
    <source>
        <dbReference type="Proteomes" id="UP000824469"/>
    </source>
</evidence>
<gene>
    <name evidence="1" type="ORF">KI387_002931</name>
</gene>
<dbReference type="AlphaFoldDB" id="A0AA38GYE8"/>
<sequence>MRLDGRLEDEEGKSTLRAEHVESLEIEAPVVMVLIEKEEKKIYEMVDLPIDQ</sequence>
<protein>
    <submittedName>
        <fullName evidence="1">Uncharacterized protein</fullName>
    </submittedName>
</protein>
<name>A0AA38GYE8_TAXCH</name>
<proteinExistence type="predicted"/>
<accession>A0AA38GYE8</accession>
<comment type="caution">
    <text evidence="1">The sequence shown here is derived from an EMBL/GenBank/DDBJ whole genome shotgun (WGS) entry which is preliminary data.</text>
</comment>
<feature type="non-terminal residue" evidence="1">
    <location>
        <position position="52"/>
    </location>
</feature>
<keyword evidence="2" id="KW-1185">Reference proteome</keyword>
<dbReference type="Proteomes" id="UP000824469">
    <property type="component" value="Unassembled WGS sequence"/>
</dbReference>
<reference evidence="1 2" key="1">
    <citation type="journal article" date="2021" name="Nat. Plants">
        <title>The Taxus genome provides insights into paclitaxel biosynthesis.</title>
        <authorList>
            <person name="Xiong X."/>
            <person name="Gou J."/>
            <person name="Liao Q."/>
            <person name="Li Y."/>
            <person name="Zhou Q."/>
            <person name="Bi G."/>
            <person name="Li C."/>
            <person name="Du R."/>
            <person name="Wang X."/>
            <person name="Sun T."/>
            <person name="Guo L."/>
            <person name="Liang H."/>
            <person name="Lu P."/>
            <person name="Wu Y."/>
            <person name="Zhang Z."/>
            <person name="Ro D.K."/>
            <person name="Shang Y."/>
            <person name="Huang S."/>
            <person name="Yan J."/>
        </authorList>
    </citation>
    <scope>NUCLEOTIDE SEQUENCE [LARGE SCALE GENOMIC DNA]</scope>
    <source>
        <strain evidence="1">Ta-2019</strain>
    </source>
</reference>
<organism evidence="1 2">
    <name type="scientific">Taxus chinensis</name>
    <name type="common">Chinese yew</name>
    <name type="synonym">Taxus wallichiana var. chinensis</name>
    <dbReference type="NCBI Taxonomy" id="29808"/>
    <lineage>
        <taxon>Eukaryota</taxon>
        <taxon>Viridiplantae</taxon>
        <taxon>Streptophyta</taxon>
        <taxon>Embryophyta</taxon>
        <taxon>Tracheophyta</taxon>
        <taxon>Spermatophyta</taxon>
        <taxon>Pinopsida</taxon>
        <taxon>Pinidae</taxon>
        <taxon>Conifers II</taxon>
        <taxon>Cupressales</taxon>
        <taxon>Taxaceae</taxon>
        <taxon>Taxus</taxon>
    </lineage>
</organism>